<evidence type="ECO:0000313" key="1">
    <source>
        <dbReference type="EMBL" id="RVW59807.1"/>
    </source>
</evidence>
<dbReference type="Proteomes" id="UP000288805">
    <property type="component" value="Unassembled WGS sequence"/>
</dbReference>
<proteinExistence type="predicted"/>
<evidence type="ECO:0000313" key="2">
    <source>
        <dbReference type="Proteomes" id="UP000288805"/>
    </source>
</evidence>
<dbReference type="AlphaFoldDB" id="A0A438FIM5"/>
<protein>
    <submittedName>
        <fullName evidence="1">Uncharacterized protein</fullName>
    </submittedName>
</protein>
<organism evidence="1 2">
    <name type="scientific">Vitis vinifera</name>
    <name type="common">Grape</name>
    <dbReference type="NCBI Taxonomy" id="29760"/>
    <lineage>
        <taxon>Eukaryota</taxon>
        <taxon>Viridiplantae</taxon>
        <taxon>Streptophyta</taxon>
        <taxon>Embryophyta</taxon>
        <taxon>Tracheophyta</taxon>
        <taxon>Spermatophyta</taxon>
        <taxon>Magnoliopsida</taxon>
        <taxon>eudicotyledons</taxon>
        <taxon>Gunneridae</taxon>
        <taxon>Pentapetalae</taxon>
        <taxon>rosids</taxon>
        <taxon>Vitales</taxon>
        <taxon>Vitaceae</taxon>
        <taxon>Viteae</taxon>
        <taxon>Vitis</taxon>
    </lineage>
</organism>
<sequence>MDPDQRRLSNYLIHVNIEFRLNIFVQNQRVLEEAAFLGGMEVADSIEVFLQ</sequence>
<reference evidence="1 2" key="1">
    <citation type="journal article" date="2018" name="PLoS Genet.">
        <title>Population sequencing reveals clonal diversity and ancestral inbreeding in the grapevine cultivar Chardonnay.</title>
        <authorList>
            <person name="Roach M.J."/>
            <person name="Johnson D.L."/>
            <person name="Bohlmann J."/>
            <person name="van Vuuren H.J."/>
            <person name="Jones S.J."/>
            <person name="Pretorius I.S."/>
            <person name="Schmidt S.A."/>
            <person name="Borneman A.R."/>
        </authorList>
    </citation>
    <scope>NUCLEOTIDE SEQUENCE [LARGE SCALE GENOMIC DNA]</scope>
    <source>
        <strain evidence="2">cv. Chardonnay</strain>
        <tissue evidence="1">Leaf</tissue>
    </source>
</reference>
<accession>A0A438FIM5</accession>
<gene>
    <name evidence="1" type="ORF">CK203_100601</name>
</gene>
<dbReference type="EMBL" id="QGNW01000877">
    <property type="protein sequence ID" value="RVW59807.1"/>
    <property type="molecule type" value="Genomic_DNA"/>
</dbReference>
<comment type="caution">
    <text evidence="1">The sequence shown here is derived from an EMBL/GenBank/DDBJ whole genome shotgun (WGS) entry which is preliminary data.</text>
</comment>
<name>A0A438FIM5_VITVI</name>